<sequence length="103" mass="11405">MRWLSSFALLLFLNLWCTPQAFAVHDSRLSPLADTQFYAVTPVSYCHQFNIETENSDEPQDSLKRSATPFVPALAAMVVAPETRNTAASPYSHIQPRAPPAIA</sequence>
<name>I1DUF6_9GAMM</name>
<proteinExistence type="predicted"/>
<dbReference type="AlphaFoldDB" id="I1DUF6"/>
<comment type="caution">
    <text evidence="2">The sequence shown here is derived from an EMBL/GenBank/DDBJ whole genome shotgun (WGS) entry which is preliminary data.</text>
</comment>
<evidence type="ECO:0000313" key="2">
    <source>
        <dbReference type="EMBL" id="GAB57684.1"/>
    </source>
</evidence>
<gene>
    <name evidence="2" type="ORF">RNAN_0653</name>
</gene>
<evidence type="ECO:0000256" key="1">
    <source>
        <dbReference type="SAM" id="SignalP"/>
    </source>
</evidence>
<dbReference type="OrthoDB" id="5772532at2"/>
<dbReference type="EMBL" id="BAFK01000003">
    <property type="protein sequence ID" value="GAB57684.1"/>
    <property type="molecule type" value="Genomic_DNA"/>
</dbReference>
<feature type="chain" id="PRO_5003638590" evidence="1">
    <location>
        <begin position="24"/>
        <end position="103"/>
    </location>
</feature>
<dbReference type="STRING" id="562729.RNAN_0653"/>
<protein>
    <submittedName>
        <fullName evidence="2">Uncharacterized protein</fullName>
    </submittedName>
</protein>
<keyword evidence="1" id="KW-0732">Signal</keyword>
<organism evidence="2 3">
    <name type="scientific">Rheinheimera nanhaiensis E407-8</name>
    <dbReference type="NCBI Taxonomy" id="562729"/>
    <lineage>
        <taxon>Bacteria</taxon>
        <taxon>Pseudomonadati</taxon>
        <taxon>Pseudomonadota</taxon>
        <taxon>Gammaproteobacteria</taxon>
        <taxon>Chromatiales</taxon>
        <taxon>Chromatiaceae</taxon>
        <taxon>Rheinheimera</taxon>
    </lineage>
</organism>
<evidence type="ECO:0000313" key="3">
    <source>
        <dbReference type="Proteomes" id="UP000004374"/>
    </source>
</evidence>
<dbReference type="RefSeq" id="WP_008218674.1">
    <property type="nucleotide sequence ID" value="NZ_BAFK01000003.1"/>
</dbReference>
<keyword evidence="3" id="KW-1185">Reference proteome</keyword>
<dbReference type="Proteomes" id="UP000004374">
    <property type="component" value="Unassembled WGS sequence"/>
</dbReference>
<accession>I1DUF6</accession>
<feature type="signal peptide" evidence="1">
    <location>
        <begin position="1"/>
        <end position="23"/>
    </location>
</feature>
<reference evidence="2 3" key="1">
    <citation type="journal article" date="2012" name="J. Bacteriol.">
        <title>Genome Sequence of the Protease-Producing Bacterium Rheinheimera nanhaiensis E407-8T, Isolated from Deep-Sea Sediment of the South China Sea.</title>
        <authorList>
            <person name="Zhang X.-Y."/>
            <person name="Zhang Y.-J."/>
            <person name="Qin Q.-L."/>
            <person name="Xie B.-B."/>
            <person name="Chen X.-L."/>
            <person name="Zhou B.-C."/>
            <person name="Zhang Y.-Z."/>
        </authorList>
    </citation>
    <scope>NUCLEOTIDE SEQUENCE [LARGE SCALE GENOMIC DNA]</scope>
    <source>
        <strain evidence="2 3">E407-8</strain>
    </source>
</reference>